<sequence>MNKFILLYLLLTFSANALVANLAVEDSWPPYSDENGKGISTNIIKAAFKAVDVEAKVSVFPYARALRVVQTGEYDGCYNVTKQESTKKLFHFGEEPILKSQASFFQHRETPLKYEAIHEIPKGTTLVLIRGYEYGDNFDKIKNHFKLFYVNNQKQIIKMILNKRATLTIMFDNVAKYHLKGNPRAKEIKRTIPNHMSDIYVGFNLKSAKSKALSKKLDEGLRIIKANGVYNKLAQF</sequence>
<feature type="domain" description="Solute-binding protein family 3/N-terminal" evidence="3">
    <location>
        <begin position="22"/>
        <end position="234"/>
    </location>
</feature>
<keyword evidence="5" id="KW-1185">Reference proteome</keyword>
<keyword evidence="1 2" id="KW-0732">Signal</keyword>
<dbReference type="AlphaFoldDB" id="E1X632"/>
<dbReference type="STRING" id="862908.BMS_2589"/>
<dbReference type="eggNOG" id="COG0834">
    <property type="taxonomic scope" value="Bacteria"/>
</dbReference>
<evidence type="ECO:0000313" key="4">
    <source>
        <dbReference type="EMBL" id="CBW27376.1"/>
    </source>
</evidence>
<protein>
    <submittedName>
        <fullName evidence="4">Exported protein</fullName>
    </submittedName>
</protein>
<organism evidence="4 5">
    <name type="scientific">Halobacteriovorax marinus (strain ATCC BAA-682 / DSM 15412 / SJ)</name>
    <name type="common">Bacteriovorax marinus</name>
    <dbReference type="NCBI Taxonomy" id="862908"/>
    <lineage>
        <taxon>Bacteria</taxon>
        <taxon>Pseudomonadati</taxon>
        <taxon>Bdellovibrionota</taxon>
        <taxon>Bacteriovoracia</taxon>
        <taxon>Bacteriovoracales</taxon>
        <taxon>Halobacteriovoraceae</taxon>
        <taxon>Halobacteriovorax</taxon>
    </lineage>
</organism>
<dbReference type="KEGG" id="bmx:BMS_2589"/>
<proteinExistence type="predicted"/>
<dbReference type="PANTHER" id="PTHR35936">
    <property type="entry name" value="MEMBRANE-BOUND LYTIC MUREIN TRANSGLYCOSYLASE F"/>
    <property type="match status" value="1"/>
</dbReference>
<dbReference type="RefSeq" id="WP_014245152.1">
    <property type="nucleotide sequence ID" value="NC_016620.1"/>
</dbReference>
<dbReference type="InterPro" id="IPR001638">
    <property type="entry name" value="Solute-binding_3/MltF_N"/>
</dbReference>
<reference evidence="5" key="1">
    <citation type="journal article" date="2013" name="ISME J.">
        <title>A small predatory core genome in the divergent marine Bacteriovorax marinus SJ and the terrestrial Bdellovibrio bacteriovorus.</title>
        <authorList>
            <person name="Crossman L.C."/>
            <person name="Chen H."/>
            <person name="Cerdeno-Tarraga A.M."/>
            <person name="Brooks K."/>
            <person name="Quail M.A."/>
            <person name="Pineiro S.A."/>
            <person name="Hobley L."/>
            <person name="Sockett R.E."/>
            <person name="Bentley S.D."/>
            <person name="Parkhill J."/>
            <person name="Williams H.N."/>
            <person name="Stine O.C."/>
        </authorList>
    </citation>
    <scope>NUCLEOTIDE SEQUENCE [LARGE SCALE GENOMIC DNA]</scope>
    <source>
        <strain evidence="5">ATCC BAA-682 / DSM 15412 / SJ</strain>
    </source>
</reference>
<gene>
    <name evidence="4" type="ordered locus">BMS_2589</name>
</gene>
<accession>E1X632</accession>
<evidence type="ECO:0000259" key="3">
    <source>
        <dbReference type="Pfam" id="PF00497"/>
    </source>
</evidence>
<dbReference type="EMBL" id="FQ312005">
    <property type="protein sequence ID" value="CBW27376.1"/>
    <property type="molecule type" value="Genomic_DNA"/>
</dbReference>
<evidence type="ECO:0000256" key="1">
    <source>
        <dbReference type="ARBA" id="ARBA00022729"/>
    </source>
</evidence>
<dbReference type="PANTHER" id="PTHR35936:SF25">
    <property type="entry name" value="ABC TRANSPORTER SUBSTRATE-BINDING PROTEIN"/>
    <property type="match status" value="1"/>
</dbReference>
<dbReference type="PATRIC" id="fig|862908.3.peg.2473"/>
<dbReference type="Gene3D" id="3.40.190.10">
    <property type="entry name" value="Periplasmic binding protein-like II"/>
    <property type="match status" value="2"/>
</dbReference>
<evidence type="ECO:0000256" key="2">
    <source>
        <dbReference type="SAM" id="SignalP"/>
    </source>
</evidence>
<dbReference type="Proteomes" id="UP000008963">
    <property type="component" value="Chromosome"/>
</dbReference>
<evidence type="ECO:0000313" key="5">
    <source>
        <dbReference type="Proteomes" id="UP000008963"/>
    </source>
</evidence>
<dbReference type="Pfam" id="PF00497">
    <property type="entry name" value="SBP_bac_3"/>
    <property type="match status" value="1"/>
</dbReference>
<name>E1X632_HALMS</name>
<dbReference type="SUPFAM" id="SSF53850">
    <property type="entry name" value="Periplasmic binding protein-like II"/>
    <property type="match status" value="1"/>
</dbReference>
<dbReference type="HOGENOM" id="CLU_064076_5_0_7"/>
<feature type="signal peptide" evidence="2">
    <location>
        <begin position="1"/>
        <end position="19"/>
    </location>
</feature>
<feature type="chain" id="PRO_5003154825" evidence="2">
    <location>
        <begin position="20"/>
        <end position="236"/>
    </location>
</feature>
<dbReference type="OrthoDB" id="5291073at2"/>